<proteinExistence type="predicted"/>
<organism evidence="2 3">
    <name type="scientific">Paenibacillus curdlanolyticus YK9</name>
    <dbReference type="NCBI Taxonomy" id="717606"/>
    <lineage>
        <taxon>Bacteria</taxon>
        <taxon>Bacillati</taxon>
        <taxon>Bacillota</taxon>
        <taxon>Bacilli</taxon>
        <taxon>Bacillales</taxon>
        <taxon>Paenibacillaceae</taxon>
        <taxon>Paenibacillus</taxon>
    </lineage>
</organism>
<evidence type="ECO:0000313" key="3">
    <source>
        <dbReference type="Proteomes" id="UP000005387"/>
    </source>
</evidence>
<dbReference type="AlphaFoldDB" id="E0IAB0"/>
<sequence length="64" mass="7198">MYWHVDDVEDALANLKAMGAQEYEPIIRRGEGFVTASVIDPFGNVLGIMYNAHYLEIVNARKQG</sequence>
<dbReference type="InterPro" id="IPR037523">
    <property type="entry name" value="VOC_core"/>
</dbReference>
<feature type="domain" description="VOC" evidence="1">
    <location>
        <begin position="1"/>
        <end position="51"/>
    </location>
</feature>
<dbReference type="SUPFAM" id="SSF54593">
    <property type="entry name" value="Glyoxalase/Bleomycin resistance protein/Dihydroxybiphenyl dioxygenase"/>
    <property type="match status" value="1"/>
</dbReference>
<dbReference type="EMBL" id="AEDD01000006">
    <property type="protein sequence ID" value="EFM10687.1"/>
    <property type="molecule type" value="Genomic_DNA"/>
</dbReference>
<dbReference type="PROSITE" id="PS51819">
    <property type="entry name" value="VOC"/>
    <property type="match status" value="1"/>
</dbReference>
<dbReference type="InterPro" id="IPR029068">
    <property type="entry name" value="Glyas_Bleomycin-R_OHBP_Dase"/>
</dbReference>
<accession>E0IAB0</accession>
<reference evidence="2 3" key="1">
    <citation type="submission" date="2010-07" db="EMBL/GenBank/DDBJ databases">
        <title>The draft genome of Paenibacillus curdlanolyticus YK9.</title>
        <authorList>
            <consortium name="US DOE Joint Genome Institute (JGI-PGF)"/>
            <person name="Lucas S."/>
            <person name="Copeland A."/>
            <person name="Lapidus A."/>
            <person name="Cheng J.-F."/>
            <person name="Bruce D."/>
            <person name="Goodwin L."/>
            <person name="Pitluck S."/>
            <person name="Land M.L."/>
            <person name="Hauser L."/>
            <person name="Chang Y.-J."/>
            <person name="Jeffries C."/>
            <person name="Anderson I.J."/>
            <person name="Johnson E."/>
            <person name="Loganathan U."/>
            <person name="Mulhopadhyay B."/>
            <person name="Kyrpides N."/>
            <person name="Woyke T.J."/>
        </authorList>
    </citation>
    <scope>NUCLEOTIDE SEQUENCE [LARGE SCALE GENOMIC DNA]</scope>
    <source>
        <strain evidence="2 3">YK9</strain>
    </source>
</reference>
<protein>
    <submittedName>
        <fullName evidence="2">Glyoxalase/bleomycin resistance protein/dioxygenase</fullName>
    </submittedName>
</protein>
<dbReference type="Proteomes" id="UP000005387">
    <property type="component" value="Unassembled WGS sequence"/>
</dbReference>
<evidence type="ECO:0000313" key="2">
    <source>
        <dbReference type="EMBL" id="EFM10687.1"/>
    </source>
</evidence>
<evidence type="ECO:0000259" key="1">
    <source>
        <dbReference type="PROSITE" id="PS51819"/>
    </source>
</evidence>
<keyword evidence="2" id="KW-0560">Oxidoreductase</keyword>
<dbReference type="RefSeq" id="WP_006038591.1">
    <property type="nucleotide sequence ID" value="NZ_AEDD01000006.1"/>
</dbReference>
<gene>
    <name evidence="2" type="ORF">PaecuDRAFT_2599</name>
</gene>
<keyword evidence="3" id="KW-1185">Reference proteome</keyword>
<dbReference type="STRING" id="717606.PaecuDRAFT_2599"/>
<dbReference type="Gene3D" id="3.10.180.10">
    <property type="entry name" value="2,3-Dihydroxybiphenyl 1,2-Dioxygenase, domain 1"/>
    <property type="match status" value="1"/>
</dbReference>
<dbReference type="eggNOG" id="COG0346">
    <property type="taxonomic scope" value="Bacteria"/>
</dbReference>
<name>E0IAB0_9BACL</name>
<dbReference type="GO" id="GO:0051213">
    <property type="term" value="F:dioxygenase activity"/>
    <property type="evidence" value="ECO:0007669"/>
    <property type="project" value="UniProtKB-KW"/>
</dbReference>
<keyword evidence="2" id="KW-0223">Dioxygenase</keyword>